<dbReference type="Gene3D" id="2.40.50.40">
    <property type="match status" value="1"/>
</dbReference>
<name>A0ABN8C2N7_9STRA</name>
<evidence type="ECO:0000313" key="4">
    <source>
        <dbReference type="Proteomes" id="UP001157938"/>
    </source>
</evidence>
<protein>
    <recommendedName>
        <fullName evidence="2">Chromo domain-containing protein</fullName>
    </recommendedName>
</protein>
<dbReference type="SUPFAM" id="SSF54160">
    <property type="entry name" value="Chromo domain-like"/>
    <property type="match status" value="1"/>
</dbReference>
<dbReference type="PROSITE" id="PS50013">
    <property type="entry name" value="CHROMO_2"/>
    <property type="match status" value="1"/>
</dbReference>
<comment type="caution">
    <text evidence="3">The sequence shown here is derived from an EMBL/GenBank/DDBJ whole genome shotgun (WGS) entry which is preliminary data.</text>
</comment>
<accession>A0ABN8C2N7</accession>
<evidence type="ECO:0000259" key="2">
    <source>
        <dbReference type="PROSITE" id="PS50013"/>
    </source>
</evidence>
<proteinExistence type="predicted"/>
<sequence>MKKRVEKHYRVRWLGYSPADDTWEPSNGDRDRRCRFHPRSREQRNHDDLPSDSETETYYEDREHTDDTVDDLGYVNALDDRKDALSLAVARTPGAPKGFSHNGQSMDEYDRACLAHTPSRPIPAGPVAICPRCTLDILDVTKVILVTRHTTDAPAQIANSVSITHSLATV</sequence>
<dbReference type="Proteomes" id="UP001157938">
    <property type="component" value="Unassembled WGS sequence"/>
</dbReference>
<evidence type="ECO:0000256" key="1">
    <source>
        <dbReference type="SAM" id="MobiDB-lite"/>
    </source>
</evidence>
<feature type="compositionally biased region" description="Basic and acidic residues" evidence="1">
    <location>
        <begin position="39"/>
        <end position="49"/>
    </location>
</feature>
<feature type="region of interest" description="Disordered" evidence="1">
    <location>
        <begin position="17"/>
        <end position="66"/>
    </location>
</feature>
<evidence type="ECO:0000313" key="3">
    <source>
        <dbReference type="EMBL" id="CAH0488362.1"/>
    </source>
</evidence>
<organism evidence="3 4">
    <name type="scientific">Peronospora farinosa</name>
    <dbReference type="NCBI Taxonomy" id="134698"/>
    <lineage>
        <taxon>Eukaryota</taxon>
        <taxon>Sar</taxon>
        <taxon>Stramenopiles</taxon>
        <taxon>Oomycota</taxon>
        <taxon>Peronosporomycetes</taxon>
        <taxon>Peronosporales</taxon>
        <taxon>Peronosporaceae</taxon>
        <taxon>Peronospora</taxon>
    </lineage>
</organism>
<feature type="domain" description="Chromo" evidence="2">
    <location>
        <begin position="1"/>
        <end position="25"/>
    </location>
</feature>
<dbReference type="Pfam" id="PF00385">
    <property type="entry name" value="Chromo"/>
    <property type="match status" value="1"/>
</dbReference>
<keyword evidence="4" id="KW-1185">Reference proteome</keyword>
<dbReference type="EMBL" id="CAKLBC010000803">
    <property type="protein sequence ID" value="CAH0488362.1"/>
    <property type="molecule type" value="Genomic_DNA"/>
</dbReference>
<dbReference type="CDD" id="cd00024">
    <property type="entry name" value="CD_CSD"/>
    <property type="match status" value="1"/>
</dbReference>
<dbReference type="InterPro" id="IPR016197">
    <property type="entry name" value="Chromo-like_dom_sf"/>
</dbReference>
<dbReference type="InterPro" id="IPR023780">
    <property type="entry name" value="Chromo_domain"/>
</dbReference>
<gene>
    <name evidence="3" type="ORF">PFR001_LOCUS3848</name>
</gene>
<dbReference type="InterPro" id="IPR000953">
    <property type="entry name" value="Chromo/chromo_shadow_dom"/>
</dbReference>
<reference evidence="3 4" key="1">
    <citation type="submission" date="2021-11" db="EMBL/GenBank/DDBJ databases">
        <authorList>
            <person name="Islam A."/>
            <person name="Islam S."/>
            <person name="Flora M.S."/>
            <person name="Rahman M."/>
            <person name="Ziaur R.M."/>
            <person name="Epstein J.H."/>
            <person name="Hassan M."/>
            <person name="Klassen M."/>
            <person name="Woodard K."/>
            <person name="Webb A."/>
            <person name="Webby R.J."/>
            <person name="El Zowalaty M.E."/>
        </authorList>
    </citation>
    <scope>NUCLEOTIDE SEQUENCE [LARGE SCALE GENOMIC DNA]</scope>
    <source>
        <strain evidence="3">Pf1</strain>
    </source>
</reference>